<keyword evidence="2" id="KW-1185">Reference proteome</keyword>
<evidence type="ECO:0000313" key="2">
    <source>
        <dbReference type="Proteomes" id="UP001154282"/>
    </source>
</evidence>
<dbReference type="PANTHER" id="PTHR34661:SF8">
    <property type="entry name" value="ALPHA-CRYSTALLIN DOMAIN-CONTAINING PROTEIN 22.3"/>
    <property type="match status" value="1"/>
</dbReference>
<dbReference type="AlphaFoldDB" id="A0AAV0JMV6"/>
<dbReference type="InterPro" id="IPR039321">
    <property type="entry name" value="IDM2/3-like"/>
</dbReference>
<organism evidence="1 2">
    <name type="scientific">Linum tenue</name>
    <dbReference type="NCBI Taxonomy" id="586396"/>
    <lineage>
        <taxon>Eukaryota</taxon>
        <taxon>Viridiplantae</taxon>
        <taxon>Streptophyta</taxon>
        <taxon>Embryophyta</taxon>
        <taxon>Tracheophyta</taxon>
        <taxon>Spermatophyta</taxon>
        <taxon>Magnoliopsida</taxon>
        <taxon>eudicotyledons</taxon>
        <taxon>Gunneridae</taxon>
        <taxon>Pentapetalae</taxon>
        <taxon>rosids</taxon>
        <taxon>fabids</taxon>
        <taxon>Malpighiales</taxon>
        <taxon>Linaceae</taxon>
        <taxon>Linum</taxon>
    </lineage>
</organism>
<dbReference type="CDD" id="cd06464">
    <property type="entry name" value="ACD_sHsps-like"/>
    <property type="match status" value="1"/>
</dbReference>
<feature type="non-terminal residue" evidence="1">
    <location>
        <position position="1"/>
    </location>
</feature>
<dbReference type="PANTHER" id="PTHR34661">
    <property type="entry name" value="INCREASED DNA METHYLATION 3"/>
    <property type="match status" value="1"/>
</dbReference>
<dbReference type="Proteomes" id="UP001154282">
    <property type="component" value="Unassembled WGS sequence"/>
</dbReference>
<evidence type="ECO:0000313" key="1">
    <source>
        <dbReference type="EMBL" id="CAI0410069.1"/>
    </source>
</evidence>
<sequence>KKRGAGGLRFSSYAVRPAGELGGRRSAATWTENQPVRGEIPLASEPRSSFALSSLGDNIFLPMATPVRFSGKRTHNQPEPIDPGHVYNVPPLNAIPLNYFNPFVANDDANAACSDNNVDAGVDDPPVEPANTEDPSMVFFPNGTTEAEFANILNRNRGAIALSGAASMQRIGSGIGQMNIGESDGFYIFRVSLPGVSGSDDSFSCVVDPTGMVEMQGVSTTGEQVVEKPPQVFFMETRNLCPPGPFSIKFRLPGPVLPYQLRSSFVDGMFEGIVRRNS</sequence>
<proteinExistence type="predicted"/>
<accession>A0AAV0JMV6</accession>
<name>A0AAV0JMV6_9ROSI</name>
<reference evidence="1" key="1">
    <citation type="submission" date="2022-08" db="EMBL/GenBank/DDBJ databases">
        <authorList>
            <person name="Gutierrez-Valencia J."/>
        </authorList>
    </citation>
    <scope>NUCLEOTIDE SEQUENCE</scope>
</reference>
<dbReference type="GO" id="GO:0005634">
    <property type="term" value="C:nucleus"/>
    <property type="evidence" value="ECO:0007669"/>
    <property type="project" value="TreeGrafter"/>
</dbReference>
<protein>
    <submittedName>
        <fullName evidence="1">Uncharacterized protein</fullName>
    </submittedName>
</protein>
<gene>
    <name evidence="1" type="ORF">LITE_LOCUS14596</name>
</gene>
<comment type="caution">
    <text evidence="1">The sequence shown here is derived from an EMBL/GenBank/DDBJ whole genome shotgun (WGS) entry which is preliminary data.</text>
</comment>
<dbReference type="EMBL" id="CAMGYJ010000005">
    <property type="protein sequence ID" value="CAI0410069.1"/>
    <property type="molecule type" value="Genomic_DNA"/>
</dbReference>